<dbReference type="PANTHER" id="PTHR30111">
    <property type="entry name" value="33 KDA CHAPERONIN"/>
    <property type="match status" value="1"/>
</dbReference>
<evidence type="ECO:0000256" key="3">
    <source>
        <dbReference type="ARBA" id="ARBA00023157"/>
    </source>
</evidence>
<reference evidence="7 8" key="1">
    <citation type="journal article" date="2015" name="Genome Announc.">
        <title>Expanding the biotechnology potential of lactobacilli through comparative genomics of 213 strains and associated genera.</title>
        <authorList>
            <person name="Sun Z."/>
            <person name="Harris H.M."/>
            <person name="McCann A."/>
            <person name="Guo C."/>
            <person name="Argimon S."/>
            <person name="Zhang W."/>
            <person name="Yang X."/>
            <person name="Jeffery I.B."/>
            <person name="Cooney J.C."/>
            <person name="Kagawa T.F."/>
            <person name="Liu W."/>
            <person name="Song Y."/>
            <person name="Salvetti E."/>
            <person name="Wrobel A."/>
            <person name="Rasinkangas P."/>
            <person name="Parkhill J."/>
            <person name="Rea M.C."/>
            <person name="O'Sullivan O."/>
            <person name="Ritari J."/>
            <person name="Douillard F.P."/>
            <person name="Paul Ross R."/>
            <person name="Yang R."/>
            <person name="Briner A.E."/>
            <person name="Felis G.E."/>
            <person name="de Vos W.M."/>
            <person name="Barrangou R."/>
            <person name="Klaenhammer T.R."/>
            <person name="Caufield P.W."/>
            <person name="Cui Y."/>
            <person name="Zhang H."/>
            <person name="O'Toole P.W."/>
        </authorList>
    </citation>
    <scope>NUCLEOTIDE SEQUENCE [LARGE SCALE GENOMIC DNA]</scope>
    <source>
        <strain evidence="7 8">DSM 18933</strain>
    </source>
</reference>
<protein>
    <recommendedName>
        <fullName evidence="6">33 kDa chaperonin</fullName>
    </recommendedName>
    <alternativeName>
        <fullName evidence="6">Heat shock protein 33 homolog</fullName>
        <shortName evidence="6">HSP33</shortName>
    </alternativeName>
</protein>
<comment type="subcellular location">
    <subcellularLocation>
        <location evidence="6">Cytoplasm</location>
    </subcellularLocation>
</comment>
<dbReference type="STRING" id="1423755.FC40_GL001264"/>
<evidence type="ECO:0000256" key="2">
    <source>
        <dbReference type="ARBA" id="ARBA00022833"/>
    </source>
</evidence>
<comment type="PTM">
    <text evidence="6">Under oxidizing conditions two disulfide bonds are formed involving the reactive cysteines. Under reducing conditions zinc is bound to the reactive cysteines and the protein is inactive.</text>
</comment>
<dbReference type="PIRSF" id="PIRSF005261">
    <property type="entry name" value="Heat_shock_Hsp33"/>
    <property type="match status" value="1"/>
</dbReference>
<gene>
    <name evidence="6" type="primary">hslO</name>
    <name evidence="7" type="ORF">FC40_GL001264</name>
</gene>
<dbReference type="HAMAP" id="MF_00117">
    <property type="entry name" value="HslO"/>
    <property type="match status" value="1"/>
</dbReference>
<comment type="function">
    <text evidence="6">Redox regulated molecular chaperone. Protects both thermally unfolding and oxidatively damaged proteins from irreversible aggregation. Plays an important role in the bacterial defense system toward oxidative stress.</text>
</comment>
<dbReference type="InterPro" id="IPR016153">
    <property type="entry name" value="Heat_shock_Hsp33_N"/>
</dbReference>
<dbReference type="eggNOG" id="COG1281">
    <property type="taxonomic scope" value="Bacteria"/>
</dbReference>
<evidence type="ECO:0000313" key="7">
    <source>
        <dbReference type="EMBL" id="KRM19862.1"/>
    </source>
</evidence>
<dbReference type="RefSeq" id="WP_025022435.1">
    <property type="nucleotide sequence ID" value="NZ_AZGD01000028.1"/>
</dbReference>
<feature type="disulfide bond" description="Redox-active" evidence="6">
    <location>
        <begin position="239"/>
        <end position="241"/>
    </location>
</feature>
<dbReference type="SUPFAM" id="SSF118352">
    <property type="entry name" value="HSP33 redox switch-like"/>
    <property type="match status" value="1"/>
</dbReference>
<dbReference type="GO" id="GO:0051082">
    <property type="term" value="F:unfolded protein binding"/>
    <property type="evidence" value="ECO:0007669"/>
    <property type="project" value="UniProtKB-UniRule"/>
</dbReference>
<keyword evidence="5 6" id="KW-0676">Redox-active center</keyword>
<dbReference type="SUPFAM" id="SSF64397">
    <property type="entry name" value="Hsp33 domain"/>
    <property type="match status" value="1"/>
</dbReference>
<dbReference type="NCBIfam" id="NF001033">
    <property type="entry name" value="PRK00114.1"/>
    <property type="match status" value="1"/>
</dbReference>
<dbReference type="CDD" id="cd00498">
    <property type="entry name" value="Hsp33"/>
    <property type="match status" value="1"/>
</dbReference>
<dbReference type="Pfam" id="PF01430">
    <property type="entry name" value="HSP33"/>
    <property type="match status" value="1"/>
</dbReference>
<comment type="caution">
    <text evidence="7">The sequence shown here is derived from an EMBL/GenBank/DDBJ whole genome shotgun (WGS) entry which is preliminary data.</text>
</comment>
<keyword evidence="4 6" id="KW-0143">Chaperone</keyword>
<keyword evidence="1 6" id="KW-0963">Cytoplasm</keyword>
<dbReference type="InterPro" id="IPR016154">
    <property type="entry name" value="Heat_shock_Hsp33_C"/>
</dbReference>
<dbReference type="AlphaFoldDB" id="A0A0R1WY70"/>
<dbReference type="GO" id="GO:0044183">
    <property type="term" value="F:protein folding chaperone"/>
    <property type="evidence" value="ECO:0007669"/>
    <property type="project" value="TreeGrafter"/>
</dbReference>
<evidence type="ECO:0000256" key="5">
    <source>
        <dbReference type="ARBA" id="ARBA00023284"/>
    </source>
</evidence>
<dbReference type="PANTHER" id="PTHR30111:SF1">
    <property type="entry name" value="33 KDA CHAPERONIN"/>
    <property type="match status" value="1"/>
</dbReference>
<keyword evidence="3 6" id="KW-1015">Disulfide bond</keyword>
<dbReference type="Gene3D" id="3.90.1280.10">
    <property type="entry name" value="HSP33 redox switch-like"/>
    <property type="match status" value="1"/>
</dbReference>
<dbReference type="InterPro" id="IPR000397">
    <property type="entry name" value="Heat_shock_Hsp33"/>
</dbReference>
<dbReference type="EMBL" id="AZGD01000028">
    <property type="protein sequence ID" value="KRM19862.1"/>
    <property type="molecule type" value="Genomic_DNA"/>
</dbReference>
<sequence>MADYLVKSLVYGGQLRAYAVDATETVKKAQEIHDTWSAASAAFGRSLVATLMIAAGELSDEEKMTVRINGDGPIGGIVIDGNAKGTVKGYVQNPHVHLKLNDSHKIDVKGAVGTSGFLSVTKDLGLKQPFTGQVPLVSGELGEDFTYYLAKSEQIPSAVGLSVFVEDDNSIGSAGGFIIQVMPDATEEVLNDLEKKLAQLPMVSEMMHEQNKSPEEILFEIFPKEEVKILDKMPVAYECDCSKDRFATALASLPKEDIQEMIDKDHGAEAVCHFCGSKYQFNEEELTTIMQDARN</sequence>
<dbReference type="GO" id="GO:0042026">
    <property type="term" value="P:protein refolding"/>
    <property type="evidence" value="ECO:0007669"/>
    <property type="project" value="TreeGrafter"/>
</dbReference>
<evidence type="ECO:0000256" key="6">
    <source>
        <dbReference type="HAMAP-Rule" id="MF_00117"/>
    </source>
</evidence>
<accession>A0A0R1WY70</accession>
<dbReference type="GO" id="GO:0005737">
    <property type="term" value="C:cytoplasm"/>
    <property type="evidence" value="ECO:0007669"/>
    <property type="project" value="UniProtKB-SubCell"/>
</dbReference>
<dbReference type="OrthoDB" id="9776534at2"/>
<keyword evidence="8" id="KW-1185">Reference proteome</keyword>
<comment type="similarity">
    <text evidence="6">Belongs to the HSP33 family.</text>
</comment>
<evidence type="ECO:0000256" key="1">
    <source>
        <dbReference type="ARBA" id="ARBA00022490"/>
    </source>
</evidence>
<dbReference type="Gene3D" id="3.55.30.10">
    <property type="entry name" value="Hsp33 domain"/>
    <property type="match status" value="1"/>
</dbReference>
<feature type="disulfide bond" description="Redox-active" evidence="6">
    <location>
        <begin position="272"/>
        <end position="275"/>
    </location>
</feature>
<evidence type="ECO:0000256" key="4">
    <source>
        <dbReference type="ARBA" id="ARBA00023186"/>
    </source>
</evidence>
<proteinExistence type="inferred from homology"/>
<keyword evidence="2 6" id="KW-0862">Zinc</keyword>
<evidence type="ECO:0000313" key="8">
    <source>
        <dbReference type="Proteomes" id="UP000051054"/>
    </source>
</evidence>
<dbReference type="PATRIC" id="fig|1423755.3.peg.1338"/>
<organism evidence="7 8">
    <name type="scientific">Ligilactobacillus hayakitensis DSM 18933 = JCM 14209</name>
    <dbReference type="NCBI Taxonomy" id="1423755"/>
    <lineage>
        <taxon>Bacteria</taxon>
        <taxon>Bacillati</taxon>
        <taxon>Bacillota</taxon>
        <taxon>Bacilli</taxon>
        <taxon>Lactobacillales</taxon>
        <taxon>Lactobacillaceae</taxon>
        <taxon>Ligilactobacillus</taxon>
    </lineage>
</organism>
<keyword evidence="7" id="KW-0346">Stress response</keyword>
<name>A0A0R1WY70_9LACO</name>
<dbReference type="Proteomes" id="UP000051054">
    <property type="component" value="Unassembled WGS sequence"/>
</dbReference>